<dbReference type="Proteomes" id="UP000297872">
    <property type="component" value="Unassembled WGS sequence"/>
</dbReference>
<dbReference type="SUPFAM" id="SSF48452">
    <property type="entry name" value="TPR-like"/>
    <property type="match status" value="1"/>
</dbReference>
<dbReference type="InterPro" id="IPR011990">
    <property type="entry name" value="TPR-like_helical_dom_sf"/>
</dbReference>
<dbReference type="Gene3D" id="1.25.40.10">
    <property type="entry name" value="Tetratricopeptide repeat domain"/>
    <property type="match status" value="1"/>
</dbReference>
<sequence length="1080" mass="124401">MKVLFFLLTVFCCIDINAQENDSEEELRKAVDTGFHNYVYSMEHNYDSIDKATIYFEQYVTALRQNETMNFAERAFDSWKVLRWLSQIYCYTGSCKEKELLTFIFDYYGKHMPRATESLFYAVEPAFEYYNSRGELPAFEELCLKLTKAVEKSEKYDFFLSICKYFQSIAFIKKNETTQGLALLKKALDLSHKEELNYRGTFIHKYYLLISNSIVQGYTFQGNYKEAIATINKIEENVKDAYTVKSQQYLLLEGTKLELFVKNGLFLEAKNLVVELDSLCKTPNALDRSFIDNYQSVINNFKVQLKIDNVSSETQSAENEKKYQQIYSELVVGNCANANRLFQNAVLPYERNLNNYNLSEYCDLVANYAEMLTSTHNYQFAISYLTRADSLVTCMSKVDLYASRIFKEKLGMVYYASKNNMLAIKYLNEAKKMYELAGDHSLKYYNCLGELIDVYLDFGDYAYGKLLVDEFSDRVIETFGSDEFSLYRNLLQGIIGGIYARLGYKFEAQKILEKVYSDNSVSHIGNQWDKVRRILGLSYIQDNNLEKGIELFKTTLRIGKDEVEKELALKILVGCCGMQKNQKGIFYLKEYNHKKHETIKRVCSSSNKINLENLWEDCKEDLMYMNNYMLKVFEQSPEISQLAYDNALFVKQNLSDESLQEYSWKNIQDSLSEHDVALEFIVTSEKFYERNSLRYGVLLIRKESQSPIYIDLCDTENIDSLFRNIIHTDKDFINNIYSTKNNGIYNLIFKKLEPYLKKNDVIYYSPVGFLCFINFELLGDGKHRLNESYTLHQVSSTAVINDLKKKQFNCNGKFAIYGGVSYDESMDEFVQAANTYKIYEGQTNEMLQKLLENEPNNRGAVEGFLQGSLNEVLYIEDLLKKNAKQVKLFVGSHANEESLKAFSGNPPQVLHISTHGFLLSTTDDQRHHRNLLENIETIGYERETSLLHSGLLLAGAEKAWRGETIPKGLEDGIVSAFELSQLNLKGCDLVVLSACETGLGFVNPFCGEIGLKQALKQAGVGTIVFSLWQIPDDASAMLMQSFYNFIIQGIHPRLALKKAQSNISKVYKQPYFWAGFSIID</sequence>
<gene>
    <name evidence="2" type="ORF">EXN75_16130</name>
</gene>
<dbReference type="RefSeq" id="WP_118119637.1">
    <property type="nucleotide sequence ID" value="NZ_SGVY01000076.1"/>
</dbReference>
<comment type="caution">
    <text evidence="2">The sequence shown here is derived from an EMBL/GenBank/DDBJ whole genome shotgun (WGS) entry which is preliminary data.</text>
</comment>
<dbReference type="OrthoDB" id="9771112at2"/>
<reference evidence="2 3" key="1">
    <citation type="submission" date="2019-02" db="EMBL/GenBank/DDBJ databases">
        <title>Draft Genome Sequence of the Prevotella sp. BCRC 81118, Isolated from Human Feces.</title>
        <authorList>
            <person name="Huang C.-H."/>
        </authorList>
    </citation>
    <scope>NUCLEOTIDE SEQUENCE [LARGE SCALE GENOMIC DNA]</scope>
    <source>
        <strain evidence="2 3">BCRC 81118</strain>
    </source>
</reference>
<dbReference type="PANTHER" id="PTHR10098:SF108">
    <property type="entry name" value="TETRATRICOPEPTIDE REPEAT PROTEIN 28"/>
    <property type="match status" value="1"/>
</dbReference>
<evidence type="ECO:0000259" key="1">
    <source>
        <dbReference type="Pfam" id="PF12770"/>
    </source>
</evidence>
<organism evidence="2 3">
    <name type="scientific">Segatella hominis</name>
    <dbReference type="NCBI Taxonomy" id="2518605"/>
    <lineage>
        <taxon>Bacteria</taxon>
        <taxon>Pseudomonadati</taxon>
        <taxon>Bacteroidota</taxon>
        <taxon>Bacteroidia</taxon>
        <taxon>Bacteroidales</taxon>
        <taxon>Prevotellaceae</taxon>
        <taxon>Segatella</taxon>
    </lineage>
</organism>
<accession>A0A4Y8UTW3</accession>
<protein>
    <submittedName>
        <fullName evidence="2">CHAT domain-containing protein</fullName>
    </submittedName>
</protein>
<feature type="domain" description="CHAT" evidence="1">
    <location>
        <begin position="744"/>
        <end position="1078"/>
    </location>
</feature>
<keyword evidence="3" id="KW-1185">Reference proteome</keyword>
<dbReference type="PANTHER" id="PTHR10098">
    <property type="entry name" value="RAPSYN-RELATED"/>
    <property type="match status" value="1"/>
</dbReference>
<dbReference type="Pfam" id="PF12770">
    <property type="entry name" value="CHAT"/>
    <property type="match status" value="1"/>
</dbReference>
<dbReference type="EMBL" id="SGVY01000076">
    <property type="protein sequence ID" value="TFH70773.1"/>
    <property type="molecule type" value="Genomic_DNA"/>
</dbReference>
<evidence type="ECO:0000313" key="3">
    <source>
        <dbReference type="Proteomes" id="UP000297872"/>
    </source>
</evidence>
<dbReference type="InterPro" id="IPR024983">
    <property type="entry name" value="CHAT_dom"/>
</dbReference>
<proteinExistence type="predicted"/>
<name>A0A4Y8UTW3_9BACT</name>
<dbReference type="GeneID" id="302996789"/>
<evidence type="ECO:0000313" key="2">
    <source>
        <dbReference type="EMBL" id="TFH70773.1"/>
    </source>
</evidence>
<dbReference type="AlphaFoldDB" id="A0A4Y8UTW3"/>